<dbReference type="SMART" id="SM00052">
    <property type="entry name" value="EAL"/>
    <property type="match status" value="1"/>
</dbReference>
<accession>A0A1B2ED87</accession>
<dbReference type="InterPro" id="IPR050706">
    <property type="entry name" value="Cyclic-di-GMP_PDE-like"/>
</dbReference>
<dbReference type="PROSITE" id="PS50883">
    <property type="entry name" value="EAL"/>
    <property type="match status" value="1"/>
</dbReference>
<feature type="transmembrane region" description="Helical" evidence="1">
    <location>
        <begin position="16"/>
        <end position="34"/>
    </location>
</feature>
<organism evidence="3">
    <name type="scientific">Microvirga ossetica</name>
    <dbReference type="NCBI Taxonomy" id="1882682"/>
    <lineage>
        <taxon>Bacteria</taxon>
        <taxon>Pseudomonadati</taxon>
        <taxon>Pseudomonadota</taxon>
        <taxon>Alphaproteobacteria</taxon>
        <taxon>Hyphomicrobiales</taxon>
        <taxon>Methylobacteriaceae</taxon>
        <taxon>Microvirga</taxon>
    </lineage>
</organism>
<dbReference type="InterPro" id="IPR035919">
    <property type="entry name" value="EAL_sf"/>
</dbReference>
<name>A0A1B2ED87_9HYPH</name>
<evidence type="ECO:0000313" key="3">
    <source>
        <dbReference type="EMBL" id="ANY77966.1"/>
    </source>
</evidence>
<keyword evidence="1" id="KW-0812">Transmembrane</keyword>
<protein>
    <recommendedName>
        <fullName evidence="2">EAL domain-containing protein</fullName>
    </recommendedName>
</protein>
<dbReference type="RefSeq" id="WP_099508958.1">
    <property type="nucleotide sequence ID" value="NZ_CP016616.1"/>
</dbReference>
<dbReference type="InterPro" id="IPR001633">
    <property type="entry name" value="EAL_dom"/>
</dbReference>
<feature type="domain" description="EAL" evidence="2">
    <location>
        <begin position="152"/>
        <end position="410"/>
    </location>
</feature>
<dbReference type="GO" id="GO:0071111">
    <property type="term" value="F:cyclic-guanylate-specific phosphodiesterase activity"/>
    <property type="evidence" value="ECO:0007669"/>
    <property type="project" value="InterPro"/>
</dbReference>
<dbReference type="CDD" id="cd01948">
    <property type="entry name" value="EAL"/>
    <property type="match status" value="1"/>
</dbReference>
<reference evidence="3" key="1">
    <citation type="submission" date="2016-07" db="EMBL/GenBank/DDBJ databases">
        <title>Microvirga ossetica sp. nov. a new species of rhizobia isolated from root nodules of the legume species Vicia alpestris Steven originated from North Ossetia region in the Caucasus.</title>
        <authorList>
            <person name="Safronova V.I."/>
            <person name="Kuznetsova I.G."/>
            <person name="Sazanova A.L."/>
            <person name="Belimov A."/>
            <person name="Andronov E."/>
            <person name="Osledkin Y.S."/>
            <person name="Onishchuk O.P."/>
            <person name="Kurchak O.N."/>
            <person name="Shaposhnikov A.I."/>
            <person name="Willems A."/>
            <person name="Tikhonovich I.A."/>
        </authorList>
    </citation>
    <scope>NUCLEOTIDE SEQUENCE [LARGE SCALE GENOMIC DNA]</scope>
    <source>
        <strain evidence="3">V5/3M</strain>
    </source>
</reference>
<dbReference type="SUPFAM" id="SSF141868">
    <property type="entry name" value="EAL domain-like"/>
    <property type="match status" value="1"/>
</dbReference>
<gene>
    <name evidence="3" type="ORF">BB934_06730</name>
</gene>
<dbReference type="KEGG" id="moc:BB934_06730"/>
<dbReference type="OrthoDB" id="7178689at2"/>
<dbReference type="PANTHER" id="PTHR33121">
    <property type="entry name" value="CYCLIC DI-GMP PHOSPHODIESTERASE PDEF"/>
    <property type="match status" value="1"/>
</dbReference>
<dbReference type="Gene3D" id="3.20.20.450">
    <property type="entry name" value="EAL domain"/>
    <property type="match status" value="1"/>
</dbReference>
<dbReference type="AlphaFoldDB" id="A0A1B2ED87"/>
<feature type="transmembrane region" description="Helical" evidence="1">
    <location>
        <begin position="40"/>
        <end position="60"/>
    </location>
</feature>
<keyword evidence="1" id="KW-0472">Membrane</keyword>
<dbReference type="Pfam" id="PF00563">
    <property type="entry name" value="EAL"/>
    <property type="match status" value="1"/>
</dbReference>
<dbReference type="PANTHER" id="PTHR33121:SF79">
    <property type="entry name" value="CYCLIC DI-GMP PHOSPHODIESTERASE PDED-RELATED"/>
    <property type="match status" value="1"/>
</dbReference>
<evidence type="ECO:0000259" key="2">
    <source>
        <dbReference type="PROSITE" id="PS50883"/>
    </source>
</evidence>
<dbReference type="EMBL" id="CP016616">
    <property type="protein sequence ID" value="ANY77966.1"/>
    <property type="molecule type" value="Genomic_DNA"/>
</dbReference>
<keyword evidence="1" id="KW-1133">Transmembrane helix</keyword>
<proteinExistence type="predicted"/>
<evidence type="ECO:0000256" key="1">
    <source>
        <dbReference type="SAM" id="Phobius"/>
    </source>
</evidence>
<sequence>MVTTNNKIPVSRDRKATLFAFAPAVLTAAAPTYLPIDAGLVMPLLGLLSLTVVFGLAVLWRQSEAGRQILSAQLPGTAANQATPLILRKPVRAEGPASLLRDLARTAGEQDGVGTGASTVFGPRLALVHQVPPARFPEPSLLPSMRRPSAEEAGCVRLVLQAFEADRIELHLQPIVSLPHTKIRFYEALARLRLADGTLLGPSEFLHILECAGRASAFDRRIVTRAMALARHLVERGSEAIVGVNLTAQSIAEPGFLWSLAGLIDADPDILGKIVLELPQHSWRHLDADHRAALAALRERGVPFSLDRAADLRFDAEALADLGLRFMKLPADLMIEAAERADGRYAGPELDVRDFASTLRRQGIRLIAERVDRDEMVPALCDLGVPLAQGFVFAAPRPVRPEIFGELPQPFSLDEEPMRLRRAG</sequence>